<organism evidence="3 4">
    <name type="scientific">Bursaphelenchus xylophilus</name>
    <name type="common">Pinewood nematode worm</name>
    <name type="synonym">Aphelenchoides xylophilus</name>
    <dbReference type="NCBI Taxonomy" id="6326"/>
    <lineage>
        <taxon>Eukaryota</taxon>
        <taxon>Metazoa</taxon>
        <taxon>Ecdysozoa</taxon>
        <taxon>Nematoda</taxon>
        <taxon>Chromadorea</taxon>
        <taxon>Rhabditida</taxon>
        <taxon>Tylenchina</taxon>
        <taxon>Tylenchomorpha</taxon>
        <taxon>Aphelenchoidea</taxon>
        <taxon>Aphelenchoididae</taxon>
        <taxon>Bursaphelenchus</taxon>
    </lineage>
</organism>
<dbReference type="eggNOG" id="KOG0256">
    <property type="taxonomic scope" value="Eukaryota"/>
</dbReference>
<evidence type="ECO:0000259" key="2">
    <source>
        <dbReference type="Pfam" id="PF00155"/>
    </source>
</evidence>
<evidence type="ECO:0000313" key="3">
    <source>
        <dbReference type="Proteomes" id="UP000095284"/>
    </source>
</evidence>
<dbReference type="SUPFAM" id="SSF53383">
    <property type="entry name" value="PLP-dependent transferases"/>
    <property type="match status" value="1"/>
</dbReference>
<evidence type="ECO:0000313" key="4">
    <source>
        <dbReference type="WBParaSite" id="BXY_0224500.1"/>
    </source>
</evidence>
<dbReference type="Proteomes" id="UP000095284">
    <property type="component" value="Unplaced"/>
</dbReference>
<feature type="domain" description="Aminotransferase class I/classII large" evidence="2">
    <location>
        <begin position="87"/>
        <end position="436"/>
    </location>
</feature>
<dbReference type="Gene3D" id="3.90.1150.10">
    <property type="entry name" value="Aspartate Aminotransferase, domain 1"/>
    <property type="match status" value="1"/>
</dbReference>
<dbReference type="GO" id="GO:0006520">
    <property type="term" value="P:amino acid metabolic process"/>
    <property type="evidence" value="ECO:0007669"/>
    <property type="project" value="TreeGrafter"/>
</dbReference>
<dbReference type="AlphaFoldDB" id="A0A1I7RNF9"/>
<dbReference type="InterPro" id="IPR004839">
    <property type="entry name" value="Aminotransferase_I/II_large"/>
</dbReference>
<name>A0A1I7RNF9_BURXY</name>
<dbReference type="Pfam" id="PF00155">
    <property type="entry name" value="Aminotran_1_2"/>
    <property type="match status" value="1"/>
</dbReference>
<dbReference type="PRINTS" id="PR00753">
    <property type="entry name" value="ACCSYNTHASE"/>
</dbReference>
<dbReference type="WBParaSite" id="BXY_0224500.1">
    <property type="protein sequence ID" value="BXY_0224500.1"/>
    <property type="gene ID" value="BXY_0224500"/>
</dbReference>
<evidence type="ECO:0000256" key="1">
    <source>
        <dbReference type="ARBA" id="ARBA00022898"/>
    </source>
</evidence>
<reference evidence="4" key="1">
    <citation type="submission" date="2016-11" db="UniProtKB">
        <authorList>
            <consortium name="WormBaseParasite"/>
        </authorList>
    </citation>
    <scope>IDENTIFICATION</scope>
</reference>
<dbReference type="InterPro" id="IPR050478">
    <property type="entry name" value="Ethylene_sulfur-biosynth"/>
</dbReference>
<proteinExistence type="predicted"/>
<dbReference type="CDD" id="cd00609">
    <property type="entry name" value="AAT_like"/>
    <property type="match status" value="1"/>
</dbReference>
<protein>
    <submittedName>
        <fullName evidence="4">Aminotran_1_2 domain-containing protein</fullName>
    </submittedName>
</protein>
<dbReference type="PANTHER" id="PTHR43795">
    <property type="entry name" value="BIFUNCTIONAL ASPARTATE AMINOTRANSFERASE AND GLUTAMATE/ASPARTATE-PREPHENATE AMINOTRANSFERASE-RELATED"/>
    <property type="match status" value="1"/>
</dbReference>
<dbReference type="InterPro" id="IPR015422">
    <property type="entry name" value="PyrdxlP-dep_Trfase_small"/>
</dbReference>
<dbReference type="Gene3D" id="3.40.640.10">
    <property type="entry name" value="Type I PLP-dependent aspartate aminotransferase-like (Major domain)"/>
    <property type="match status" value="1"/>
</dbReference>
<keyword evidence="1" id="KW-0663">Pyridoxal phosphate</keyword>
<dbReference type="InterPro" id="IPR015424">
    <property type="entry name" value="PyrdxlP-dep_Trfase"/>
</dbReference>
<accession>A0A1I7RNF9</accession>
<dbReference type="GO" id="GO:0008483">
    <property type="term" value="F:transaminase activity"/>
    <property type="evidence" value="ECO:0007669"/>
    <property type="project" value="TreeGrafter"/>
</dbReference>
<dbReference type="InterPro" id="IPR015421">
    <property type="entry name" value="PyrdxlP-dep_Trfase_major"/>
</dbReference>
<sequence>MKLTLIPHNLWRCQTRKLAVMPLHLISDRAKRGLGFPSTGGQNKLYLENPYDSKTNKDGYIKLSSADNILCEELVTEKFRSIDWTKFETKNLFVYPRSCGEISTLQSMTKFINHFCRRNLPPIPCDELLTIPGVTTCADLLGQILFDPGDYLLVPAPYYYRFANDFGERGLVEIAVVPALSDDQTHTELKVERFEKAYQEASLKGKVRAITIVNPQNPEGCYFSQDELRPVIQWALSKKLFVILDEIYDLTIYDENPKFPFQSATELFQGEDKNYLIWIWGISKNFSLPGLRFAVLHSPNPSVRACAARFQMHHLPNTTTQFIAREFINDYDWIEKVFIPENHKRLRHARDILCGHLDSINVPYIKPRSGFFVLVDFSKYLPEQTFEAERRLNDQFFANRVMITAGETMYAPKPGWFRIVFSSVDNYTLNEAFNRISKTLMASKGNGINGNA</sequence>
<dbReference type="GO" id="GO:0030170">
    <property type="term" value="F:pyridoxal phosphate binding"/>
    <property type="evidence" value="ECO:0007669"/>
    <property type="project" value="InterPro"/>
</dbReference>
<dbReference type="PANTHER" id="PTHR43795:SF39">
    <property type="entry name" value="AMINOTRANSFERASE CLASS I_CLASSII DOMAIN-CONTAINING PROTEIN"/>
    <property type="match status" value="1"/>
</dbReference>